<dbReference type="RefSeq" id="XP_060417713.1">
    <property type="nucleotide sequence ID" value="XM_060552586.1"/>
</dbReference>
<dbReference type="AlphaFoldDB" id="A0AAD8Q7X0"/>
<sequence length="65" mass="7537">MYKKTYFQPFPDMFLNANNILVECDQRIVQGNVVRLMTFYMLLPMLAQALHQLVNASQADDILLS</sequence>
<evidence type="ECO:0000313" key="2">
    <source>
        <dbReference type="Proteomes" id="UP001230504"/>
    </source>
</evidence>
<dbReference type="EMBL" id="JAHLJV010000010">
    <property type="protein sequence ID" value="KAK1596876.1"/>
    <property type="molecule type" value="Genomic_DNA"/>
</dbReference>
<protein>
    <submittedName>
        <fullName evidence="1">Uncharacterized protein</fullName>
    </submittedName>
</protein>
<evidence type="ECO:0000313" key="1">
    <source>
        <dbReference type="EMBL" id="KAK1596876.1"/>
    </source>
</evidence>
<comment type="caution">
    <text evidence="1">The sequence shown here is derived from an EMBL/GenBank/DDBJ whole genome shotgun (WGS) entry which is preliminary data.</text>
</comment>
<proteinExistence type="predicted"/>
<dbReference type="Proteomes" id="UP001230504">
    <property type="component" value="Unassembled WGS sequence"/>
</dbReference>
<accession>A0AAD8Q7X0</accession>
<name>A0AAD8Q7X0_9PEZI</name>
<reference evidence="1" key="1">
    <citation type="submission" date="2021-06" db="EMBL/GenBank/DDBJ databases">
        <title>Comparative genomics, transcriptomics and evolutionary studies reveal genomic signatures of adaptation to plant cell wall in hemibiotrophic fungi.</title>
        <authorList>
            <consortium name="DOE Joint Genome Institute"/>
            <person name="Baroncelli R."/>
            <person name="Diaz J.F."/>
            <person name="Benocci T."/>
            <person name="Peng M."/>
            <person name="Battaglia E."/>
            <person name="Haridas S."/>
            <person name="Andreopoulos W."/>
            <person name="Labutti K."/>
            <person name="Pangilinan J."/>
            <person name="Floch G.L."/>
            <person name="Makela M.R."/>
            <person name="Henrissat B."/>
            <person name="Grigoriev I.V."/>
            <person name="Crouch J.A."/>
            <person name="De Vries R.P."/>
            <person name="Sukno S.A."/>
            <person name="Thon M.R."/>
        </authorList>
    </citation>
    <scope>NUCLEOTIDE SEQUENCE</scope>
    <source>
        <strain evidence="1">CBS 125086</strain>
    </source>
</reference>
<keyword evidence="2" id="KW-1185">Reference proteome</keyword>
<organism evidence="1 2">
    <name type="scientific">Colletotrichum navitas</name>
    <dbReference type="NCBI Taxonomy" id="681940"/>
    <lineage>
        <taxon>Eukaryota</taxon>
        <taxon>Fungi</taxon>
        <taxon>Dikarya</taxon>
        <taxon>Ascomycota</taxon>
        <taxon>Pezizomycotina</taxon>
        <taxon>Sordariomycetes</taxon>
        <taxon>Hypocreomycetidae</taxon>
        <taxon>Glomerellales</taxon>
        <taxon>Glomerellaceae</taxon>
        <taxon>Colletotrichum</taxon>
        <taxon>Colletotrichum graminicola species complex</taxon>
    </lineage>
</organism>
<gene>
    <name evidence="1" type="ORF">LY79DRAFT_34354</name>
</gene>
<dbReference type="GeneID" id="85436826"/>